<gene>
    <name evidence="3" type="ORF">DFH08DRAFT_708658</name>
</gene>
<sequence>MPRPTARAKLTYRLNHHSQALSDSYNSSDEENIPPEPSEPSTRKPATKPKPLKVQILEKDNRIAELESILSRLESELLELRRRPKDTSRSFLQKNEALVSRNQLLQAANKSLTSRKRKAETALSEEITKKHKRIKRLEGDRKAKEEAVKAKVSTLQDAIDQKSAETTQLRTELVSAHAQISSRDLTISSLRADLRDKQASINTTRNRLYASQKQVKRAHASLKSVRTQYKTLRTWNPMAGGQYNSAARKLARDLIHTGCAAGKVASAVQSCAEAFGIKIHRKFMSRRTVSRTIDEGGKYGELQLGREILNSEGLVESSDGTTHKGITVESRCVTLRVPSYSPGVDDSDKSTWKHRIRFVDVAPALDHTAQRQFDGTLEAVTRIADTYSRSPLAAREQRSMTSDDYYRKKMGAMKDHAADGKKEFNLSEEHKTDIVIRDLGRAAMDDSDIETSRILLTIMDITDETLQQAAKISASQSSAERAKLSQHVLEHKMGEEKFDLLTPAQQSNLCTHLFGGCCCHKDLNVVEYGYKAIQAMYKTHRLPPPALLANKANSATIALGADDPTSAAVKQAMDASSAGAVKLLQLVGSLLRHKDGERGYQERAVIFMRERKLELYELDAPRKFPDVSNTRYGCYTYGAAEVICFHGIIQELVEEIVDGKTKSGQENHVESNVLRGLNCPTTMTENAALALYGVCVSWPYMSMVRGTKDDPVNLLSLTNLHRKLPVFCSHIASNPNILLDPKTPMDQLTIDGERFLDEFLVDTIRALAQELPNLLLAVSSMFAGAAEGWIRFTPEFHVGGTFDGLTPEQRDILFIPSTNDANEGLLGSFRVHIRYHPNSTAHSFSNQTRTERNNTEAFIKKICDAAVEKFVMREVRTDGKSGVRAKFRKAWAALQREKAEKGLGRRKKVAAKKKKAAFKLATTNLELDISVINNMTSVRLKDQLQVYRDVIKDPVLVKTLWKNMSRVEERRKLVLDAREREIARRLVPCF</sequence>
<evidence type="ECO:0000256" key="2">
    <source>
        <dbReference type="SAM" id="MobiDB-lite"/>
    </source>
</evidence>
<name>A0AAD6ZN53_9AGAR</name>
<reference evidence="3" key="1">
    <citation type="submission" date="2023-03" db="EMBL/GenBank/DDBJ databases">
        <title>Massive genome expansion in bonnet fungi (Mycena s.s.) driven by repeated elements and novel gene families across ecological guilds.</title>
        <authorList>
            <consortium name="Lawrence Berkeley National Laboratory"/>
            <person name="Harder C.B."/>
            <person name="Miyauchi S."/>
            <person name="Viragh M."/>
            <person name="Kuo A."/>
            <person name="Thoen E."/>
            <person name="Andreopoulos B."/>
            <person name="Lu D."/>
            <person name="Skrede I."/>
            <person name="Drula E."/>
            <person name="Henrissat B."/>
            <person name="Morin E."/>
            <person name="Kohler A."/>
            <person name="Barry K."/>
            <person name="LaButti K."/>
            <person name="Morin E."/>
            <person name="Salamov A."/>
            <person name="Lipzen A."/>
            <person name="Mereny Z."/>
            <person name="Hegedus B."/>
            <person name="Baldrian P."/>
            <person name="Stursova M."/>
            <person name="Weitz H."/>
            <person name="Taylor A."/>
            <person name="Grigoriev I.V."/>
            <person name="Nagy L.G."/>
            <person name="Martin F."/>
            <person name="Kauserud H."/>
        </authorList>
    </citation>
    <scope>NUCLEOTIDE SEQUENCE</scope>
    <source>
        <strain evidence="3">CBHHK002</strain>
    </source>
</reference>
<feature type="compositionally biased region" description="Polar residues" evidence="2">
    <location>
        <begin position="17"/>
        <end position="26"/>
    </location>
</feature>
<dbReference type="EMBL" id="JARIHO010000036">
    <property type="protein sequence ID" value="KAJ7330862.1"/>
    <property type="molecule type" value="Genomic_DNA"/>
</dbReference>
<evidence type="ECO:0000256" key="1">
    <source>
        <dbReference type="SAM" id="Coils"/>
    </source>
</evidence>
<comment type="caution">
    <text evidence="3">The sequence shown here is derived from an EMBL/GenBank/DDBJ whole genome shotgun (WGS) entry which is preliminary data.</text>
</comment>
<keyword evidence="4" id="KW-1185">Reference proteome</keyword>
<evidence type="ECO:0000313" key="4">
    <source>
        <dbReference type="Proteomes" id="UP001218218"/>
    </source>
</evidence>
<accession>A0AAD6ZN53</accession>
<organism evidence="3 4">
    <name type="scientific">Mycena albidolilacea</name>
    <dbReference type="NCBI Taxonomy" id="1033008"/>
    <lineage>
        <taxon>Eukaryota</taxon>
        <taxon>Fungi</taxon>
        <taxon>Dikarya</taxon>
        <taxon>Basidiomycota</taxon>
        <taxon>Agaricomycotina</taxon>
        <taxon>Agaricomycetes</taxon>
        <taxon>Agaricomycetidae</taxon>
        <taxon>Agaricales</taxon>
        <taxon>Marasmiineae</taxon>
        <taxon>Mycenaceae</taxon>
        <taxon>Mycena</taxon>
    </lineage>
</organism>
<keyword evidence="1" id="KW-0175">Coiled coil</keyword>
<dbReference type="AlphaFoldDB" id="A0AAD6ZN53"/>
<proteinExistence type="predicted"/>
<feature type="coiled-coil region" evidence="1">
    <location>
        <begin position="56"/>
        <end position="122"/>
    </location>
</feature>
<dbReference type="Proteomes" id="UP001218218">
    <property type="component" value="Unassembled WGS sequence"/>
</dbReference>
<protein>
    <submittedName>
        <fullName evidence="3">Uncharacterized protein</fullName>
    </submittedName>
</protein>
<evidence type="ECO:0000313" key="3">
    <source>
        <dbReference type="EMBL" id="KAJ7330862.1"/>
    </source>
</evidence>
<feature type="region of interest" description="Disordered" evidence="2">
    <location>
        <begin position="1"/>
        <end position="50"/>
    </location>
</feature>